<keyword evidence="3" id="KW-0378">Hydrolase</keyword>
<protein>
    <submittedName>
        <fullName evidence="6">NUDIX domain-containing protein</fullName>
    </submittedName>
</protein>
<accession>A0ABY8F8S8</accession>
<dbReference type="Gene3D" id="3.40.50.1240">
    <property type="entry name" value="Phosphoglycerate mutase-like"/>
    <property type="match status" value="1"/>
</dbReference>
<dbReference type="PANTHER" id="PTHR12629">
    <property type="entry name" value="DIPHOSPHOINOSITOL POLYPHOSPHATE PHOSPHOHYDROLASE"/>
    <property type="match status" value="1"/>
</dbReference>
<dbReference type="InterPro" id="IPR000086">
    <property type="entry name" value="NUDIX_hydrolase_dom"/>
</dbReference>
<dbReference type="InterPro" id="IPR015797">
    <property type="entry name" value="NUDIX_hydrolase-like_dom_sf"/>
</dbReference>
<evidence type="ECO:0000256" key="4">
    <source>
        <dbReference type="ARBA" id="ARBA00022842"/>
    </source>
</evidence>
<dbReference type="PROSITE" id="PS51462">
    <property type="entry name" value="NUDIX"/>
    <property type="match status" value="1"/>
</dbReference>
<keyword evidence="7" id="KW-1185">Reference proteome</keyword>
<dbReference type="InterPro" id="IPR047198">
    <property type="entry name" value="DDP-like_NUDIX"/>
</dbReference>
<dbReference type="SUPFAM" id="SSF55811">
    <property type="entry name" value="Nudix"/>
    <property type="match status" value="1"/>
</dbReference>
<dbReference type="Pfam" id="PF00293">
    <property type="entry name" value="NUDIX"/>
    <property type="match status" value="1"/>
</dbReference>
<proteinExistence type="predicted"/>
<evidence type="ECO:0000256" key="2">
    <source>
        <dbReference type="ARBA" id="ARBA00022723"/>
    </source>
</evidence>
<keyword evidence="2" id="KW-0479">Metal-binding</keyword>
<dbReference type="RefSeq" id="WP_265684458.1">
    <property type="nucleotide sequence ID" value="NZ_CP120863.1"/>
</dbReference>
<dbReference type="SUPFAM" id="SSF53254">
    <property type="entry name" value="Phosphoglycerate mutase-like"/>
    <property type="match status" value="1"/>
</dbReference>
<dbReference type="InterPro" id="IPR029033">
    <property type="entry name" value="His_PPase_superfam"/>
</dbReference>
<dbReference type="EMBL" id="CP120863">
    <property type="protein sequence ID" value="WFE91903.1"/>
    <property type="molecule type" value="Genomic_DNA"/>
</dbReference>
<organism evidence="6 7">
    <name type="scientific">Roseibium porphyridii</name>
    <dbReference type="NCBI Taxonomy" id="2866279"/>
    <lineage>
        <taxon>Bacteria</taxon>
        <taxon>Pseudomonadati</taxon>
        <taxon>Pseudomonadota</taxon>
        <taxon>Alphaproteobacteria</taxon>
        <taxon>Hyphomicrobiales</taxon>
        <taxon>Stappiaceae</taxon>
        <taxon>Roseibium</taxon>
    </lineage>
</organism>
<sequence>MEVLLLCAGSGRKSWEGESSKRPLRTKGKRQAQKVGAWMGQCHLAPDIVFSAPCERAFVSAQKALKAGGWTSRNIEVSRAVGDGRLPRLQGSGLSMLVAQVSAMRQLISGLQLDMEPGLAPGVLLRLCLTEGVWRVLSRIDPRDLPELFPFPGPDGPERRERPSYYYTQSAVVPYRRTRDGVQILIVGSSSGRHWVVPKGIVEPGLDPGASAVIEAREEAGVVGNVSDEPIGTYHYEKWGAQCHVVVYALEVETLIPDADWEENHRQRQWVSPEEAASRMVQSAIGSLIRGFAIEISTGL</sequence>
<gene>
    <name evidence="6" type="ORF">K1718_11235</name>
</gene>
<comment type="cofactor">
    <cofactor evidence="1">
        <name>Mg(2+)</name>
        <dbReference type="ChEBI" id="CHEBI:18420"/>
    </cofactor>
</comment>
<dbReference type="Gene3D" id="3.90.79.10">
    <property type="entry name" value="Nucleoside Triphosphate Pyrophosphohydrolase"/>
    <property type="match status" value="1"/>
</dbReference>
<feature type="domain" description="Nudix hydrolase" evidence="5">
    <location>
        <begin position="165"/>
        <end position="294"/>
    </location>
</feature>
<keyword evidence="4" id="KW-0460">Magnesium</keyword>
<dbReference type="PANTHER" id="PTHR12629:SF0">
    <property type="entry name" value="DIPHOSPHOINOSITOL-POLYPHOSPHATE DIPHOSPHATASE"/>
    <property type="match status" value="1"/>
</dbReference>
<evidence type="ECO:0000313" key="6">
    <source>
        <dbReference type="EMBL" id="WFE91903.1"/>
    </source>
</evidence>
<evidence type="ECO:0000313" key="7">
    <source>
        <dbReference type="Proteomes" id="UP001209803"/>
    </source>
</evidence>
<reference evidence="6 7" key="1">
    <citation type="submission" date="2023-03" db="EMBL/GenBank/DDBJ databases">
        <title>Roseibium porphyridii sp. nov. and Roseibium rhodosorbium sp. nov. isolated from marine algae, Porphyridium cruentum and Rhodosorus marinus, respectively.</title>
        <authorList>
            <person name="Lee M.W."/>
            <person name="Choi B.J."/>
            <person name="Lee J.K."/>
            <person name="Choi D.G."/>
            <person name="Baek J.H."/>
            <person name="Bayburt H."/>
            <person name="Kim J.M."/>
            <person name="Han D.M."/>
            <person name="Kim K.H."/>
            <person name="Jeon C.O."/>
        </authorList>
    </citation>
    <scope>NUCLEOTIDE SEQUENCE [LARGE SCALE GENOMIC DNA]</scope>
    <source>
        <strain evidence="6 7">KMA01</strain>
    </source>
</reference>
<evidence type="ECO:0000256" key="1">
    <source>
        <dbReference type="ARBA" id="ARBA00001946"/>
    </source>
</evidence>
<name>A0ABY8F8S8_9HYPH</name>
<dbReference type="CDD" id="cd04666">
    <property type="entry name" value="NUDIX_DIPP2_like_Nudt4"/>
    <property type="match status" value="1"/>
</dbReference>
<evidence type="ECO:0000259" key="5">
    <source>
        <dbReference type="PROSITE" id="PS51462"/>
    </source>
</evidence>
<dbReference type="Proteomes" id="UP001209803">
    <property type="component" value="Chromosome"/>
</dbReference>
<evidence type="ECO:0000256" key="3">
    <source>
        <dbReference type="ARBA" id="ARBA00022801"/>
    </source>
</evidence>